<accession>A0A0F9BW40</accession>
<evidence type="ECO:0000313" key="1">
    <source>
        <dbReference type="EMBL" id="KKL26104.1"/>
    </source>
</evidence>
<protein>
    <submittedName>
        <fullName evidence="1">Uncharacterized protein</fullName>
    </submittedName>
</protein>
<organism evidence="1">
    <name type="scientific">marine sediment metagenome</name>
    <dbReference type="NCBI Taxonomy" id="412755"/>
    <lineage>
        <taxon>unclassified sequences</taxon>
        <taxon>metagenomes</taxon>
        <taxon>ecological metagenomes</taxon>
    </lineage>
</organism>
<feature type="non-terminal residue" evidence="1">
    <location>
        <position position="102"/>
    </location>
</feature>
<dbReference type="AlphaFoldDB" id="A0A0F9BW40"/>
<proteinExistence type="predicted"/>
<gene>
    <name evidence="1" type="ORF">LCGC14_2398590</name>
</gene>
<sequence length="102" mass="11631">MVEYDRPVLQLMWPKETGRPRWGCATHSWIMAPYIFAGLFPAHPSHDEVDDIYDEAMKTPSIWTRGKNVIEVDDVGNNYRVDCWSPSALMQIACNHAGPGLR</sequence>
<name>A0A0F9BW40_9ZZZZ</name>
<comment type="caution">
    <text evidence="1">The sequence shown here is derived from an EMBL/GenBank/DDBJ whole genome shotgun (WGS) entry which is preliminary data.</text>
</comment>
<reference evidence="1" key="1">
    <citation type="journal article" date="2015" name="Nature">
        <title>Complex archaea that bridge the gap between prokaryotes and eukaryotes.</title>
        <authorList>
            <person name="Spang A."/>
            <person name="Saw J.H."/>
            <person name="Jorgensen S.L."/>
            <person name="Zaremba-Niedzwiedzka K."/>
            <person name="Martijn J."/>
            <person name="Lind A.E."/>
            <person name="van Eijk R."/>
            <person name="Schleper C."/>
            <person name="Guy L."/>
            <person name="Ettema T.J."/>
        </authorList>
    </citation>
    <scope>NUCLEOTIDE SEQUENCE</scope>
</reference>
<dbReference type="EMBL" id="LAZR01035957">
    <property type="protein sequence ID" value="KKL26104.1"/>
    <property type="molecule type" value="Genomic_DNA"/>
</dbReference>